<comment type="caution">
    <text evidence="1">The sequence shown here is derived from an EMBL/GenBank/DDBJ whole genome shotgun (WGS) entry which is preliminary data.</text>
</comment>
<name>A0A366IMZ0_9MICO</name>
<dbReference type="Proteomes" id="UP000253509">
    <property type="component" value="Unassembled WGS sequence"/>
</dbReference>
<sequence length="73" mass="7627">MKDTKPLEGNPFADYATHQGCAASATLALAFEQRTANLIAVTNLRLSAGLAGATIDAETDALYNARLGLTEES</sequence>
<gene>
    <name evidence="1" type="ORF">DFO65_103345</name>
</gene>
<evidence type="ECO:0000313" key="1">
    <source>
        <dbReference type="EMBL" id="RBP73050.1"/>
    </source>
</evidence>
<reference evidence="1 2" key="1">
    <citation type="submission" date="2018-06" db="EMBL/GenBank/DDBJ databases">
        <title>Freshwater and sediment microbial communities from various areas in North America, analyzing microbe dynamics in response to fracking.</title>
        <authorList>
            <person name="Lamendella R."/>
        </authorList>
    </citation>
    <scope>NUCLEOTIDE SEQUENCE [LARGE SCALE GENOMIC DNA]</scope>
    <source>
        <strain evidence="1 2">3b_TX</strain>
    </source>
</reference>
<evidence type="ECO:0000313" key="2">
    <source>
        <dbReference type="Proteomes" id="UP000253509"/>
    </source>
</evidence>
<proteinExistence type="predicted"/>
<keyword evidence="2" id="KW-1185">Reference proteome</keyword>
<dbReference type="RefSeq" id="WP_113903511.1">
    <property type="nucleotide sequence ID" value="NZ_QNSB01000003.1"/>
</dbReference>
<dbReference type="AlphaFoldDB" id="A0A366IMZ0"/>
<protein>
    <submittedName>
        <fullName evidence="1">Uncharacterized protein</fullName>
    </submittedName>
</protein>
<organism evidence="1 2">
    <name type="scientific">Brevibacterium celere</name>
    <dbReference type="NCBI Taxonomy" id="225845"/>
    <lineage>
        <taxon>Bacteria</taxon>
        <taxon>Bacillati</taxon>
        <taxon>Actinomycetota</taxon>
        <taxon>Actinomycetes</taxon>
        <taxon>Micrococcales</taxon>
        <taxon>Brevibacteriaceae</taxon>
        <taxon>Brevibacterium</taxon>
    </lineage>
</organism>
<dbReference type="EMBL" id="QNSB01000003">
    <property type="protein sequence ID" value="RBP73050.1"/>
    <property type="molecule type" value="Genomic_DNA"/>
</dbReference>
<accession>A0A366IMZ0</accession>